<dbReference type="AlphaFoldDB" id="A0AAD5C716"/>
<evidence type="ECO:0000313" key="2">
    <source>
        <dbReference type="EMBL" id="KAI7735259.1"/>
    </source>
</evidence>
<protein>
    <submittedName>
        <fullName evidence="2">Uncharacterized protein</fullName>
    </submittedName>
</protein>
<dbReference type="EMBL" id="JAMZMK010009523">
    <property type="protein sequence ID" value="KAI7735259.1"/>
    <property type="molecule type" value="Genomic_DNA"/>
</dbReference>
<sequence>MADCSKPYGDDSSMTLCISQKTLGKRKVPTAAKPKPAMKKPISKVPALKKSNCPAARKSNSYGDDRSVNWTRNNPTDDGHDCFEADESDVGEIKGLTDVLMPMQLTVNKQMGQYRFDRTVNAHAVSSSPSSSSSSSDSDHHRQKPAISPILPLFLPHT</sequence>
<accession>A0AAD5C716</accession>
<keyword evidence="3" id="KW-1185">Reference proteome</keyword>
<dbReference type="Proteomes" id="UP001206925">
    <property type="component" value="Unassembled WGS sequence"/>
</dbReference>
<feature type="compositionally biased region" description="Low complexity" evidence="1">
    <location>
        <begin position="126"/>
        <end position="136"/>
    </location>
</feature>
<name>A0AAD5C716_AMBAR</name>
<gene>
    <name evidence="2" type="ORF">M8C21_021587</name>
</gene>
<reference evidence="2" key="1">
    <citation type="submission" date="2022-06" db="EMBL/GenBank/DDBJ databases">
        <title>Uncovering the hologenomic basis of an extraordinary plant invasion.</title>
        <authorList>
            <person name="Bieker V.C."/>
            <person name="Martin M.D."/>
            <person name="Gilbert T."/>
            <person name="Hodgins K."/>
            <person name="Battlay P."/>
            <person name="Petersen B."/>
            <person name="Wilson J."/>
        </authorList>
    </citation>
    <scope>NUCLEOTIDE SEQUENCE</scope>
    <source>
        <strain evidence="2">AA19_3_7</strain>
        <tissue evidence="2">Leaf</tissue>
    </source>
</reference>
<proteinExistence type="predicted"/>
<evidence type="ECO:0000256" key="1">
    <source>
        <dbReference type="SAM" id="MobiDB-lite"/>
    </source>
</evidence>
<comment type="caution">
    <text evidence="2">The sequence shown here is derived from an EMBL/GenBank/DDBJ whole genome shotgun (WGS) entry which is preliminary data.</text>
</comment>
<evidence type="ECO:0000313" key="3">
    <source>
        <dbReference type="Proteomes" id="UP001206925"/>
    </source>
</evidence>
<organism evidence="2 3">
    <name type="scientific">Ambrosia artemisiifolia</name>
    <name type="common">Common ragweed</name>
    <dbReference type="NCBI Taxonomy" id="4212"/>
    <lineage>
        <taxon>Eukaryota</taxon>
        <taxon>Viridiplantae</taxon>
        <taxon>Streptophyta</taxon>
        <taxon>Embryophyta</taxon>
        <taxon>Tracheophyta</taxon>
        <taxon>Spermatophyta</taxon>
        <taxon>Magnoliopsida</taxon>
        <taxon>eudicotyledons</taxon>
        <taxon>Gunneridae</taxon>
        <taxon>Pentapetalae</taxon>
        <taxon>asterids</taxon>
        <taxon>campanulids</taxon>
        <taxon>Asterales</taxon>
        <taxon>Asteraceae</taxon>
        <taxon>Asteroideae</taxon>
        <taxon>Heliantheae alliance</taxon>
        <taxon>Heliantheae</taxon>
        <taxon>Ambrosia</taxon>
    </lineage>
</organism>
<feature type="region of interest" description="Disordered" evidence="1">
    <location>
        <begin position="120"/>
        <end position="158"/>
    </location>
</feature>
<feature type="compositionally biased region" description="Polar residues" evidence="1">
    <location>
        <begin position="58"/>
        <end position="74"/>
    </location>
</feature>
<feature type="region of interest" description="Disordered" evidence="1">
    <location>
        <begin position="24"/>
        <end position="85"/>
    </location>
</feature>